<comment type="caution">
    <text evidence="1">The sequence shown here is derived from an EMBL/GenBank/DDBJ whole genome shotgun (WGS) entry which is preliminary data.</text>
</comment>
<accession>A0A7W6B0E2</accession>
<evidence type="ECO:0000313" key="2">
    <source>
        <dbReference type="Proteomes" id="UP000545490"/>
    </source>
</evidence>
<dbReference type="Proteomes" id="UP000545490">
    <property type="component" value="Unassembled WGS sequence"/>
</dbReference>
<proteinExistence type="predicted"/>
<sequence length="135" mass="15042">MAGKLEVSIVKPKVLIVTPGIYRVLARSFYHGDAGLLRRPDEHGAYVLRREIADNGIETRLYGFEIFLAVIDGPVVEKRARGIPHRVNNGIMSEPYGGQADRSKICRLSHFATAFPNFREHVSIFAISVPDGKHC</sequence>
<organism evidence="1 2">
    <name type="scientific">Rhizobium fabae</name>
    <dbReference type="NCBI Taxonomy" id="573179"/>
    <lineage>
        <taxon>Bacteria</taxon>
        <taxon>Pseudomonadati</taxon>
        <taxon>Pseudomonadota</taxon>
        <taxon>Alphaproteobacteria</taxon>
        <taxon>Hyphomicrobiales</taxon>
        <taxon>Rhizobiaceae</taxon>
        <taxon>Rhizobium/Agrobacterium group</taxon>
        <taxon>Rhizobium</taxon>
    </lineage>
</organism>
<dbReference type="AlphaFoldDB" id="A0A7W6B0E2"/>
<name>A0A7W6B0E2_9HYPH</name>
<protein>
    <submittedName>
        <fullName evidence="1">Uncharacterized protein</fullName>
    </submittedName>
</protein>
<dbReference type="EMBL" id="JACIDG010000001">
    <property type="protein sequence ID" value="MBB3913163.1"/>
    <property type="molecule type" value="Genomic_DNA"/>
</dbReference>
<evidence type="ECO:0000313" key="1">
    <source>
        <dbReference type="EMBL" id="MBB3913163.1"/>
    </source>
</evidence>
<gene>
    <name evidence="1" type="ORF">GGQ65_000418</name>
</gene>
<reference evidence="1 2" key="1">
    <citation type="submission" date="2020-08" db="EMBL/GenBank/DDBJ databases">
        <title>Genomic Encyclopedia of Type Strains, Phase IV (KMG-IV): sequencing the most valuable type-strain genomes for metagenomic binning, comparative biology and taxonomic classification.</title>
        <authorList>
            <person name="Goeker M."/>
        </authorList>
    </citation>
    <scope>NUCLEOTIDE SEQUENCE [LARGE SCALE GENOMIC DNA]</scope>
    <source>
        <strain evidence="1 2">DSM 19331</strain>
    </source>
</reference>